<sequence length="137" mass="13209">MMKKALAAVAVSLVAGLMAAGPAVAVGNSTGNMTADGDGAKQVYGNQMTGGHASPSASVGQGSLNKLCAGVPLKGDLQTLVAVPIPGVGVGVQDIPVLSSKQNSQCASGSSQTKGDEAASHLLNDISGIAGNGSANH</sequence>
<proteinExistence type="predicted"/>
<evidence type="ECO:0000256" key="1">
    <source>
        <dbReference type="SAM" id="SignalP"/>
    </source>
</evidence>
<dbReference type="Proteomes" id="UP000243342">
    <property type="component" value="Unassembled WGS sequence"/>
</dbReference>
<accession>A0A1J7BEY9</accession>
<dbReference type="RefSeq" id="WP_071656875.1">
    <property type="nucleotide sequence ID" value="NZ_MLCF01000062.1"/>
</dbReference>
<gene>
    <name evidence="2" type="ORF">BIV57_12485</name>
</gene>
<keyword evidence="3" id="KW-1185">Reference proteome</keyword>
<dbReference type="Pfam" id="PF25848">
    <property type="entry name" value="Rodlin"/>
    <property type="match status" value="1"/>
</dbReference>
<keyword evidence="1" id="KW-0732">Signal</keyword>
<dbReference type="NCBIfam" id="NF041022">
    <property type="entry name" value="rodlin_AB"/>
    <property type="match status" value="1"/>
</dbReference>
<comment type="caution">
    <text evidence="2">The sequence shown here is derived from an EMBL/GenBank/DDBJ whole genome shotgun (WGS) entry which is preliminary data.</text>
</comment>
<dbReference type="AlphaFoldDB" id="A0A1J7BEY9"/>
<name>A0A1J7BEY9_9ACTN</name>
<dbReference type="InterPro" id="IPR047736">
    <property type="entry name" value="RdlA/B-like"/>
</dbReference>
<dbReference type="OrthoDB" id="4328869at2"/>
<feature type="signal peptide" evidence="1">
    <location>
        <begin position="1"/>
        <end position="25"/>
    </location>
</feature>
<organism evidence="2 3">
    <name type="scientific">Mangrovactinospora gilvigrisea</name>
    <dbReference type="NCBI Taxonomy" id="1428644"/>
    <lineage>
        <taxon>Bacteria</taxon>
        <taxon>Bacillati</taxon>
        <taxon>Actinomycetota</taxon>
        <taxon>Actinomycetes</taxon>
        <taxon>Kitasatosporales</taxon>
        <taxon>Streptomycetaceae</taxon>
        <taxon>Mangrovactinospora</taxon>
    </lineage>
</organism>
<evidence type="ECO:0000313" key="3">
    <source>
        <dbReference type="Proteomes" id="UP000243342"/>
    </source>
</evidence>
<protein>
    <submittedName>
        <fullName evidence="2">RdlA protein</fullName>
    </submittedName>
</protein>
<evidence type="ECO:0000313" key="2">
    <source>
        <dbReference type="EMBL" id="OIV37141.1"/>
    </source>
</evidence>
<reference evidence="2 3" key="1">
    <citation type="submission" date="2016-10" db="EMBL/GenBank/DDBJ databases">
        <title>Genome sequence of Streptomyces gilvigriseus MUSC 26.</title>
        <authorList>
            <person name="Lee L.-H."/>
            <person name="Ser H.-L."/>
        </authorList>
    </citation>
    <scope>NUCLEOTIDE SEQUENCE [LARGE SCALE GENOMIC DNA]</scope>
    <source>
        <strain evidence="2 3">MUSC 26</strain>
    </source>
</reference>
<dbReference type="EMBL" id="MLCF01000062">
    <property type="protein sequence ID" value="OIV37141.1"/>
    <property type="molecule type" value="Genomic_DNA"/>
</dbReference>
<feature type="chain" id="PRO_5009643225" evidence="1">
    <location>
        <begin position="26"/>
        <end position="137"/>
    </location>
</feature>